<sequence length="239" mass="27856">MHIINEKIPAWFPRDLINPFLYLISCSILVTGLFFIPFFDMYLQGHWWWLPWNIFLAWLPLFFALCLLWAVHGEQSRLIIITCWGLWLFFYPNAPYMLTDLIHLNRFEFVIGTQFSADPAVWFGFLHLVAGVAVGCGFGLLSLVMLQRYTERTRGAVWSWLLVAGTSLLSGIGIWIGRNLRFNSWDILFRPFHLLRNIASQFDRNAFLLCLLFTIMCAGAHLMVVSFNKEVKDERGIRN</sequence>
<dbReference type="EMBL" id="ACJM01000002">
    <property type="protein sequence ID" value="EEG78585.1"/>
    <property type="molecule type" value="Genomic_DNA"/>
</dbReference>
<feature type="transmembrane region" description="Helical" evidence="1">
    <location>
        <begin position="20"/>
        <end position="43"/>
    </location>
</feature>
<feature type="transmembrane region" description="Helical" evidence="1">
    <location>
        <begin position="49"/>
        <end position="71"/>
    </location>
</feature>
<dbReference type="Pfam" id="PF07099">
    <property type="entry name" value="DUF1361"/>
    <property type="match status" value="1"/>
</dbReference>
<reference evidence="2 3" key="1">
    <citation type="submission" date="2009-02" db="EMBL/GenBank/DDBJ databases">
        <title>Sequencing of the draft genome and assembly of Dethiobacter alkaliphilus AHT 1.</title>
        <authorList>
            <consortium name="US DOE Joint Genome Institute (JGI-PGF)"/>
            <person name="Lucas S."/>
            <person name="Copeland A."/>
            <person name="Lapidus A."/>
            <person name="Glavina del Rio T."/>
            <person name="Dalin E."/>
            <person name="Tice H."/>
            <person name="Bruce D."/>
            <person name="Goodwin L."/>
            <person name="Pitluck S."/>
            <person name="Larimer F."/>
            <person name="Land M.L."/>
            <person name="Hauser L."/>
            <person name="Muyzer G."/>
        </authorList>
    </citation>
    <scope>NUCLEOTIDE SEQUENCE [LARGE SCALE GENOMIC DNA]</scope>
    <source>
        <strain evidence="2 3">AHT 1</strain>
    </source>
</reference>
<dbReference type="AlphaFoldDB" id="C0GD64"/>
<organism evidence="2 3">
    <name type="scientific">Dethiobacter alkaliphilus AHT 1</name>
    <dbReference type="NCBI Taxonomy" id="555088"/>
    <lineage>
        <taxon>Bacteria</taxon>
        <taxon>Bacillati</taxon>
        <taxon>Bacillota</taxon>
        <taxon>Dethiobacteria</taxon>
        <taxon>Dethiobacterales</taxon>
        <taxon>Dethiobacteraceae</taxon>
        <taxon>Dethiobacter</taxon>
    </lineage>
</organism>
<feature type="transmembrane region" description="Helical" evidence="1">
    <location>
        <begin position="78"/>
        <end position="99"/>
    </location>
</feature>
<feature type="transmembrane region" description="Helical" evidence="1">
    <location>
        <begin position="206"/>
        <end position="228"/>
    </location>
</feature>
<evidence type="ECO:0000256" key="1">
    <source>
        <dbReference type="SAM" id="Phobius"/>
    </source>
</evidence>
<dbReference type="OrthoDB" id="4540541at2"/>
<dbReference type="InterPro" id="IPR009793">
    <property type="entry name" value="DUF1361"/>
</dbReference>
<proteinExistence type="predicted"/>
<evidence type="ECO:0000313" key="2">
    <source>
        <dbReference type="EMBL" id="EEG78585.1"/>
    </source>
</evidence>
<keyword evidence="1" id="KW-0812">Transmembrane</keyword>
<keyword evidence="1" id="KW-1133">Transmembrane helix</keyword>
<gene>
    <name evidence="2" type="ORF">DealDRAFT_0515</name>
</gene>
<evidence type="ECO:0008006" key="4">
    <source>
        <dbReference type="Google" id="ProtNLM"/>
    </source>
</evidence>
<keyword evidence="1" id="KW-0472">Membrane</keyword>
<protein>
    <recommendedName>
        <fullName evidence="4">DUF1361 domain-containing protein</fullName>
    </recommendedName>
</protein>
<keyword evidence="3" id="KW-1185">Reference proteome</keyword>
<name>C0GD64_DETAL</name>
<dbReference type="RefSeq" id="WP_008514572.1">
    <property type="nucleotide sequence ID" value="NZ_ACJM01000002.1"/>
</dbReference>
<evidence type="ECO:0000313" key="3">
    <source>
        <dbReference type="Proteomes" id="UP000006443"/>
    </source>
</evidence>
<dbReference type="STRING" id="555088.DealDRAFT_0515"/>
<comment type="caution">
    <text evidence="2">The sequence shown here is derived from an EMBL/GenBank/DDBJ whole genome shotgun (WGS) entry which is preliminary data.</text>
</comment>
<feature type="transmembrane region" description="Helical" evidence="1">
    <location>
        <begin position="119"/>
        <end position="144"/>
    </location>
</feature>
<feature type="transmembrane region" description="Helical" evidence="1">
    <location>
        <begin position="156"/>
        <end position="176"/>
    </location>
</feature>
<dbReference type="eggNOG" id="COG4330">
    <property type="taxonomic scope" value="Bacteria"/>
</dbReference>
<dbReference type="Proteomes" id="UP000006443">
    <property type="component" value="Unassembled WGS sequence"/>
</dbReference>
<accession>C0GD64</accession>